<accession>A0AAE5CCS7</accession>
<comment type="caution">
    <text evidence="2">The sequence shown here is derived from an EMBL/GenBank/DDBJ whole genome shotgun (WGS) entry which is preliminary data.</text>
</comment>
<reference evidence="2 3" key="1">
    <citation type="submission" date="2020-01" db="EMBL/GenBank/DDBJ databases">
        <title>Genomes assembled from Gulf of Kutch pelagic sediment metagenomes.</title>
        <authorList>
            <person name="Chandrashekar M."/>
            <person name="Mahajan M.S."/>
            <person name="Dave K.J."/>
            <person name="Vatsa P."/>
            <person name="Nathani N.M."/>
        </authorList>
    </citation>
    <scope>NUCLEOTIDE SEQUENCE [LARGE SCALE GENOMIC DNA]</scope>
    <source>
        <strain evidence="2">KS3-K002</strain>
    </source>
</reference>
<feature type="transmembrane region" description="Helical" evidence="1">
    <location>
        <begin position="119"/>
        <end position="138"/>
    </location>
</feature>
<feature type="transmembrane region" description="Helical" evidence="1">
    <location>
        <begin position="55"/>
        <end position="80"/>
    </location>
</feature>
<keyword evidence="1" id="KW-1133">Transmembrane helix</keyword>
<dbReference type="Proteomes" id="UP000702544">
    <property type="component" value="Unassembled WGS sequence"/>
</dbReference>
<evidence type="ECO:0000313" key="3">
    <source>
        <dbReference type="Proteomes" id="UP000702544"/>
    </source>
</evidence>
<keyword evidence="1" id="KW-0472">Membrane</keyword>
<dbReference type="AlphaFoldDB" id="A0AAE5CCS7"/>
<proteinExistence type="predicted"/>
<organism evidence="2 3">
    <name type="scientific">Candidatus Kutchimonas denitrificans</name>
    <dbReference type="NCBI Taxonomy" id="3056748"/>
    <lineage>
        <taxon>Bacteria</taxon>
        <taxon>Pseudomonadati</taxon>
        <taxon>Gemmatimonadota</taxon>
        <taxon>Gemmatimonadia</taxon>
        <taxon>Candidatus Palauibacterales</taxon>
        <taxon>Candidatus Palauibacteraceae</taxon>
        <taxon>Candidatus Kutchimonas</taxon>
    </lineage>
</organism>
<dbReference type="EMBL" id="JAACAK010000113">
    <property type="protein sequence ID" value="NIR76080.1"/>
    <property type="molecule type" value="Genomic_DNA"/>
</dbReference>
<keyword evidence="1" id="KW-0812">Transmembrane</keyword>
<name>A0AAE5CCS7_9BACT</name>
<gene>
    <name evidence="2" type="ORF">GWO12_13375</name>
</gene>
<sequence length="147" mass="15923">MRSPWLARLTDPGPAWVFLASALALHVVDEALHDFLATWNPIAVAVRGRLPFLPLPAFSTGVWLTGLILGLLLLFALSPFAFRRASWLRPAALFLSILMILNAAGHVLGSLYFGRVVPGTYSAPVLLLAALCLLTSALRNWAPVPSR</sequence>
<protein>
    <submittedName>
        <fullName evidence="2">Uncharacterized protein</fullName>
    </submittedName>
</protein>
<evidence type="ECO:0000256" key="1">
    <source>
        <dbReference type="SAM" id="Phobius"/>
    </source>
</evidence>
<evidence type="ECO:0000313" key="2">
    <source>
        <dbReference type="EMBL" id="NIR76080.1"/>
    </source>
</evidence>
<feature type="transmembrane region" description="Helical" evidence="1">
    <location>
        <begin position="92"/>
        <end position="113"/>
    </location>
</feature>